<dbReference type="AlphaFoldDB" id="A0A6C0R847"/>
<feature type="transmembrane region" description="Helical" evidence="6">
    <location>
        <begin position="401"/>
        <end position="423"/>
    </location>
</feature>
<feature type="transmembrane region" description="Helical" evidence="6">
    <location>
        <begin position="79"/>
        <end position="101"/>
    </location>
</feature>
<evidence type="ECO:0000256" key="1">
    <source>
        <dbReference type="ARBA" id="ARBA00004651"/>
    </source>
</evidence>
<gene>
    <name evidence="7" type="ORF">G0Q07_01740</name>
</gene>
<feature type="transmembrane region" description="Helical" evidence="6">
    <location>
        <begin position="148"/>
        <end position="173"/>
    </location>
</feature>
<feature type="transmembrane region" description="Helical" evidence="6">
    <location>
        <begin position="311"/>
        <end position="337"/>
    </location>
</feature>
<evidence type="ECO:0000256" key="4">
    <source>
        <dbReference type="ARBA" id="ARBA00022989"/>
    </source>
</evidence>
<keyword evidence="4 6" id="KW-1133">Transmembrane helix</keyword>
<feature type="transmembrane region" description="Helical" evidence="6">
    <location>
        <begin position="228"/>
        <end position="248"/>
    </location>
</feature>
<dbReference type="InterPro" id="IPR050833">
    <property type="entry name" value="Poly_Biosynth_Transport"/>
</dbReference>
<evidence type="ECO:0000256" key="5">
    <source>
        <dbReference type="ARBA" id="ARBA00023136"/>
    </source>
</evidence>
<dbReference type="PANTHER" id="PTHR30250:SF11">
    <property type="entry name" value="O-ANTIGEN TRANSPORTER-RELATED"/>
    <property type="match status" value="1"/>
</dbReference>
<keyword evidence="2" id="KW-1003">Cell membrane</keyword>
<feature type="transmembrane region" description="Helical" evidence="6">
    <location>
        <begin position="193"/>
        <end position="216"/>
    </location>
</feature>
<evidence type="ECO:0000256" key="6">
    <source>
        <dbReference type="SAM" id="Phobius"/>
    </source>
</evidence>
<feature type="transmembrane region" description="Helical" evidence="6">
    <location>
        <begin position="376"/>
        <end position="395"/>
    </location>
</feature>
<feature type="transmembrane region" description="Helical" evidence="6">
    <location>
        <begin position="268"/>
        <end position="291"/>
    </location>
</feature>
<keyword evidence="5 6" id="KW-0472">Membrane</keyword>
<feature type="transmembrane region" description="Helical" evidence="6">
    <location>
        <begin position="117"/>
        <end position="136"/>
    </location>
</feature>
<evidence type="ECO:0000256" key="2">
    <source>
        <dbReference type="ARBA" id="ARBA00022475"/>
    </source>
</evidence>
<accession>A0A6C0R847</accession>
<dbReference type="Pfam" id="PF01943">
    <property type="entry name" value="Polysacc_synt"/>
    <property type="match status" value="1"/>
</dbReference>
<dbReference type="Proteomes" id="UP000474630">
    <property type="component" value="Chromosome"/>
</dbReference>
<feature type="transmembrane region" description="Helical" evidence="6">
    <location>
        <begin position="343"/>
        <end position="364"/>
    </location>
</feature>
<evidence type="ECO:0000313" key="8">
    <source>
        <dbReference type="Proteomes" id="UP000474630"/>
    </source>
</evidence>
<reference evidence="7 8" key="1">
    <citation type="submission" date="2020-02" db="EMBL/GenBank/DDBJ databases">
        <title>Genome sequencing for Draconibacterium sp. strain M1.</title>
        <authorList>
            <person name="Park S.-J."/>
        </authorList>
    </citation>
    <scope>NUCLEOTIDE SEQUENCE [LARGE SCALE GENOMIC DNA]</scope>
    <source>
        <strain evidence="7 8">M1</strain>
    </source>
</reference>
<dbReference type="KEGG" id="drc:G0Q07_01740"/>
<protein>
    <submittedName>
        <fullName evidence="7">Oligosaccharide flippase family protein</fullName>
    </submittedName>
</protein>
<dbReference type="GO" id="GO:0005886">
    <property type="term" value="C:plasma membrane"/>
    <property type="evidence" value="ECO:0007669"/>
    <property type="project" value="UniProtKB-SubCell"/>
</dbReference>
<feature type="transmembrane region" description="Helical" evidence="6">
    <location>
        <begin position="48"/>
        <end position="67"/>
    </location>
</feature>
<proteinExistence type="predicted"/>
<dbReference type="EMBL" id="CP048409">
    <property type="protein sequence ID" value="QIA06528.1"/>
    <property type="molecule type" value="Genomic_DNA"/>
</dbReference>
<dbReference type="PANTHER" id="PTHR30250">
    <property type="entry name" value="PST FAMILY PREDICTED COLANIC ACID TRANSPORTER"/>
    <property type="match status" value="1"/>
</dbReference>
<evidence type="ECO:0000256" key="3">
    <source>
        <dbReference type="ARBA" id="ARBA00022692"/>
    </source>
</evidence>
<feature type="transmembrane region" description="Helical" evidence="6">
    <location>
        <begin position="459"/>
        <end position="477"/>
    </location>
</feature>
<sequence>MNPFKKLASDTAIYGVSSIVGRFLNWWLVPYYSFMFLPGDYGVVTNMYAYVAFLLVLLTYGMETSYFRFASKSDDPEKVYSTSMVSLFFTTFSFVLLAAAFRNEIAAWIHYPDHPEYILWFAIILGVDAFTAIPFARLRLKNRPIKFAFIKLVNIGFNIGFNLFFISLCPSILSNNPDSIISTVYSADIGVGYVFISNLLASLITLVLLLPEIFRISFQFDKKLLKQMLSYGFPILIVGLTGMINQNIDKVLIPFLVPQDQDPMFQLGIYGANYKLAVLMNMFIQAFRYAFEPFFFAREGSKDDPKIYAVVMKYFVIFGLIIFIGMVLFIDLIKIIVDSEYHQGLKVVPIVLMANLFYGMYFTLSLWYKLTDKTRYGAYMALIGAVITLVLNLTLVPVMGYMGSAIAVFSCFLVMLLISYFLGQKHFPVPYDLKRIGSYFLAAVVIVGLSQFTLDLSVIVKYSINIVLVLAFILLVFKWEINELKRFIPFINKS</sequence>
<evidence type="ECO:0000313" key="7">
    <source>
        <dbReference type="EMBL" id="QIA06528.1"/>
    </source>
</evidence>
<comment type="subcellular location">
    <subcellularLocation>
        <location evidence="1">Cell membrane</location>
        <topology evidence="1">Multi-pass membrane protein</topology>
    </subcellularLocation>
</comment>
<organism evidence="7 8">
    <name type="scientific">Draconibacterium halophilum</name>
    <dbReference type="NCBI Taxonomy" id="2706887"/>
    <lineage>
        <taxon>Bacteria</taxon>
        <taxon>Pseudomonadati</taxon>
        <taxon>Bacteroidota</taxon>
        <taxon>Bacteroidia</taxon>
        <taxon>Marinilabiliales</taxon>
        <taxon>Prolixibacteraceae</taxon>
        <taxon>Draconibacterium</taxon>
    </lineage>
</organism>
<dbReference type="InterPro" id="IPR002797">
    <property type="entry name" value="Polysacc_synth"/>
</dbReference>
<feature type="transmembrane region" description="Helical" evidence="6">
    <location>
        <begin position="435"/>
        <end position="453"/>
    </location>
</feature>
<name>A0A6C0R847_9BACT</name>
<feature type="transmembrane region" description="Helical" evidence="6">
    <location>
        <begin position="12"/>
        <end position="28"/>
    </location>
</feature>
<keyword evidence="8" id="KW-1185">Reference proteome</keyword>
<keyword evidence="3 6" id="KW-0812">Transmembrane</keyword>
<dbReference type="RefSeq" id="WP_163344460.1">
    <property type="nucleotide sequence ID" value="NZ_CP048409.1"/>
</dbReference>